<feature type="region of interest" description="Disordered" evidence="5">
    <location>
        <begin position="630"/>
        <end position="652"/>
    </location>
</feature>
<dbReference type="GO" id="GO:0004553">
    <property type="term" value="F:hydrolase activity, hydrolyzing O-glycosyl compounds"/>
    <property type="evidence" value="ECO:0007669"/>
    <property type="project" value="InterPro"/>
</dbReference>
<sequence length="735" mass="80850">MDMHNKISYSIVPLSIALAAASAWSEVTFYYNQVGYDAAKPISIILKSDNSLDGAEYKLMSGGNAVKTGKLSSGTNPDNWLNNGKFYVAELEKGVSAGSYTLQVSENGQAKNSGEFKISDNALSDATLALVLNYFYKDRATNPDIVKLDEKLPVYNSGETRDVHGGWYDASGDVSKYLSHLSYANYLNPQQIPLTVWALAFTAERIPERLGKISTQAKTADEAVFGADFLVRMLDDKGFFYMTAFDNWGSPLGKRELCAFTGSDGVKSADYQSAFREGGGMAIAALARASKLGVKGDFSSEKYLEAAEKAFEHLSQKQSIGGSCEYCDDHKENIIDDYTALLAATELYAASQKKDYLTAARKRAEHLEGRLSDDGYFWSDDDKKRPFWHASDAGLPLIALVRYAEIENTITRESELSTWDCSDSAGRGCFNPSLVGALDAIKKHYNWLIEVTNKVDNPFGYARQAYKVNESIKDGFFIPHQNESNYWWQGESARIASLAAAAIYAFGALDLDGSEAVDKYATDQLDWILGKNPYSVCMMYGKGLKNPDKYDGQSKYDATLEGGIANGISGKNQDGSGIAWVDDGVAAVGFDAEKEAWQVWRWTEQWLPHSTWFLMALATRYDEKPVSMQAQLPPVDTTRDTSVNDSSKTKPGDDAIPAVGFIAPQLKIAQYGHTLNVAVTGRFDGMMVRVFDLNGRPIVAKELSGHETLVQLPASLHGVYLVKVGKFGIRKIVIR</sequence>
<dbReference type="InterPro" id="IPR008928">
    <property type="entry name" value="6-hairpin_glycosidase_sf"/>
</dbReference>
<dbReference type="InterPro" id="IPR012341">
    <property type="entry name" value="6hp_glycosidase-like_sf"/>
</dbReference>
<evidence type="ECO:0000256" key="3">
    <source>
        <dbReference type="ARBA" id="ARBA00023295"/>
    </source>
</evidence>
<evidence type="ECO:0000256" key="2">
    <source>
        <dbReference type="ARBA" id="ARBA00023277"/>
    </source>
</evidence>
<dbReference type="Gene3D" id="2.60.40.10">
    <property type="entry name" value="Immunoglobulins"/>
    <property type="match status" value="1"/>
</dbReference>
<protein>
    <submittedName>
        <fullName evidence="7">Putative carbohydrate-active enzyme</fullName>
    </submittedName>
</protein>
<dbReference type="EMBL" id="HQ706071">
    <property type="protein sequence ID" value="ADX05738.1"/>
    <property type="molecule type" value="Genomic_DNA"/>
</dbReference>
<evidence type="ECO:0000256" key="5">
    <source>
        <dbReference type="SAM" id="MobiDB-lite"/>
    </source>
</evidence>
<dbReference type="SUPFAM" id="SSF48208">
    <property type="entry name" value="Six-hairpin glycosidases"/>
    <property type="match status" value="1"/>
</dbReference>
<dbReference type="InterPro" id="IPR013783">
    <property type="entry name" value="Ig-like_fold"/>
</dbReference>
<evidence type="ECO:0000259" key="6">
    <source>
        <dbReference type="Pfam" id="PF00759"/>
    </source>
</evidence>
<keyword evidence="1" id="KW-0378">Hydrolase</keyword>
<dbReference type="Pfam" id="PF00759">
    <property type="entry name" value="Glyco_hydro_9"/>
    <property type="match status" value="1"/>
</dbReference>
<organism evidence="7">
    <name type="scientific">uncultured organism</name>
    <dbReference type="NCBI Taxonomy" id="155900"/>
    <lineage>
        <taxon>unclassified sequences</taxon>
        <taxon>environmental samples</taxon>
    </lineage>
</organism>
<accession>E9NSP3</accession>
<proteinExistence type="predicted"/>
<keyword evidence="2" id="KW-0119">Carbohydrate metabolism</keyword>
<dbReference type="Gene3D" id="1.50.10.10">
    <property type="match status" value="1"/>
</dbReference>
<feature type="domain" description="Glycoside hydrolase family 9" evidence="6">
    <location>
        <begin position="148"/>
        <end position="548"/>
    </location>
</feature>
<evidence type="ECO:0000256" key="1">
    <source>
        <dbReference type="ARBA" id="ARBA00022801"/>
    </source>
</evidence>
<evidence type="ECO:0000256" key="4">
    <source>
        <dbReference type="ARBA" id="ARBA00023326"/>
    </source>
</evidence>
<dbReference type="InterPro" id="IPR001701">
    <property type="entry name" value="Glyco_hydro_9"/>
</dbReference>
<dbReference type="AlphaFoldDB" id="E9NSP3"/>
<keyword evidence="4" id="KW-0624">Polysaccharide degradation</keyword>
<gene>
    <name evidence="7" type="ORF">SARM_0067</name>
</gene>
<reference evidence="7" key="1">
    <citation type="journal article" date="2011" name="Science">
        <title>Metagenomic discovery of biomass-degrading genes and genomes from cow rumen.</title>
        <authorList>
            <person name="Hess M."/>
            <person name="Sczyrba A."/>
            <person name="Egan R."/>
            <person name="Kim T.W."/>
            <person name="Chokhawala H."/>
            <person name="Schroth G."/>
            <person name="Luo S."/>
            <person name="Clark D.S."/>
            <person name="Chen F."/>
            <person name="Zhang T."/>
            <person name="Mackie R.I."/>
            <person name="Pennacchio L.A."/>
            <person name="Tringe S.G."/>
            <person name="Visel A."/>
            <person name="Woyke T."/>
            <person name="Wang Z."/>
            <person name="Rubin E.M."/>
        </authorList>
    </citation>
    <scope>NUCLEOTIDE SEQUENCE</scope>
</reference>
<name>E9NSP3_9ZZZZ</name>
<evidence type="ECO:0000313" key="7">
    <source>
        <dbReference type="EMBL" id="ADX05738.1"/>
    </source>
</evidence>
<keyword evidence="3" id="KW-0326">Glycosidase</keyword>
<dbReference type="GO" id="GO:0000272">
    <property type="term" value="P:polysaccharide catabolic process"/>
    <property type="evidence" value="ECO:0007669"/>
    <property type="project" value="UniProtKB-KW"/>
</dbReference>
<dbReference type="PANTHER" id="PTHR22298">
    <property type="entry name" value="ENDO-1,4-BETA-GLUCANASE"/>
    <property type="match status" value="1"/>
</dbReference>